<dbReference type="NCBIfam" id="NF005703">
    <property type="entry name" value="PRK07515.1"/>
    <property type="match status" value="1"/>
</dbReference>
<evidence type="ECO:0000256" key="2">
    <source>
        <dbReference type="ARBA" id="ARBA00023315"/>
    </source>
</evidence>
<evidence type="ECO:0000313" key="6">
    <source>
        <dbReference type="Proteomes" id="UP001342418"/>
    </source>
</evidence>
<feature type="domain" description="Beta-ketoacyl-[acyl-carrier-protein] synthase III N-terminal" evidence="4">
    <location>
        <begin position="168"/>
        <end position="236"/>
    </location>
</feature>
<evidence type="ECO:0000259" key="4">
    <source>
        <dbReference type="Pfam" id="PF08545"/>
    </source>
</evidence>
<dbReference type="EC" id="2.3.1.207" evidence="5"/>
<dbReference type="PANTHER" id="PTHR34069">
    <property type="entry name" value="3-OXOACYL-[ACYL-CARRIER-PROTEIN] SYNTHASE 3"/>
    <property type="match status" value="1"/>
</dbReference>
<dbReference type="Pfam" id="PF08545">
    <property type="entry name" value="ACP_syn_III"/>
    <property type="match status" value="1"/>
</dbReference>
<proteinExistence type="predicted"/>
<evidence type="ECO:0000256" key="1">
    <source>
        <dbReference type="ARBA" id="ARBA00022679"/>
    </source>
</evidence>
<dbReference type="EMBL" id="CP030941">
    <property type="protein sequence ID" value="UUP16171.1"/>
    <property type="molecule type" value="Genomic_DNA"/>
</dbReference>
<dbReference type="PANTHER" id="PTHR34069:SF2">
    <property type="entry name" value="BETA-KETOACYL-[ACYL-CARRIER-PROTEIN] SYNTHASE III"/>
    <property type="match status" value="1"/>
</dbReference>
<dbReference type="Pfam" id="PF08541">
    <property type="entry name" value="ACP_syn_III_C"/>
    <property type="match status" value="1"/>
</dbReference>
<dbReference type="InterPro" id="IPR016039">
    <property type="entry name" value="Thiolase-like"/>
</dbReference>
<organism evidence="5 6">
    <name type="scientific">Nitratireductor thuwali</name>
    <dbReference type="NCBI Taxonomy" id="2267699"/>
    <lineage>
        <taxon>Bacteria</taxon>
        <taxon>Pseudomonadati</taxon>
        <taxon>Pseudomonadota</taxon>
        <taxon>Alphaproteobacteria</taxon>
        <taxon>Hyphomicrobiales</taxon>
        <taxon>Phyllobacteriaceae</taxon>
        <taxon>Nitratireductor</taxon>
    </lineage>
</organism>
<reference evidence="5 6" key="1">
    <citation type="submission" date="2018-07" db="EMBL/GenBank/DDBJ databases">
        <title>Genome sequence of Nitratireductor thuwali#1536.</title>
        <authorList>
            <person name="Michoud G."/>
            <person name="Merlino G."/>
            <person name="Sefrji F.O."/>
            <person name="Daffonchio D."/>
        </authorList>
    </citation>
    <scope>NUCLEOTIDE SEQUENCE [LARGE SCALE GENOMIC DNA]</scope>
    <source>
        <strain evidence="6">Nit1536</strain>
    </source>
</reference>
<dbReference type="RefSeq" id="WP_338528615.1">
    <property type="nucleotide sequence ID" value="NZ_CP030941.1"/>
</dbReference>
<feature type="domain" description="Beta-ketoacyl-[acyl-carrier-protein] synthase III C-terminal" evidence="3">
    <location>
        <begin position="304"/>
        <end position="394"/>
    </location>
</feature>
<accession>A0ABY5MG48</accession>
<keyword evidence="2 5" id="KW-0012">Acyltransferase</keyword>
<dbReference type="InterPro" id="IPR013747">
    <property type="entry name" value="ACP_syn_III_C"/>
</dbReference>
<dbReference type="Proteomes" id="UP001342418">
    <property type="component" value="Chromosome"/>
</dbReference>
<dbReference type="CDD" id="cd00830">
    <property type="entry name" value="KAS_III"/>
    <property type="match status" value="1"/>
</dbReference>
<dbReference type="GO" id="GO:0061990">
    <property type="term" value="F:beta-ketodecanoyl-[acyl-carrier-protein] synthase activity"/>
    <property type="evidence" value="ECO:0007669"/>
    <property type="project" value="UniProtKB-EC"/>
</dbReference>
<dbReference type="Gene3D" id="3.40.47.10">
    <property type="match status" value="2"/>
</dbReference>
<keyword evidence="6" id="KW-1185">Reference proteome</keyword>
<keyword evidence="1 5" id="KW-0808">Transferase</keyword>
<sequence length="395" mass="43025">MLRRTSERGAHDFALTTPSRQRAQHVCVGGIGVEIPQPSISNEELVETFNLWVDRENAARAVRGEPPLARSDADFIVNASGIRRRHVYEREGILDPERMAPNIPARADEELSVMAEFGLKAARKALAHAGADAGDVDLVICAASHHQRPYPALAVEIQQALGAGGAAFDMGLGCSSAVAALHVAANLVRAGAHRKVLVVTPELITGHLNFRDRQTHFIFGDASVAMLVEALDEGESRPGRFEIVDTRGWTQFSNNIRTNFGFLSRLSQDDPSFLEMEGNMIKQVGNKVFKEVTVAGHQFIVDFLAEHGHTPNTMRRFWLHQANARMNAMILKLAFGKDVGQDRAPTVLERLGNTAAAGAVIALHENHEDMHEGDFGLLCAFGAGYSIGGALLRMM</sequence>
<dbReference type="SUPFAM" id="SSF53901">
    <property type="entry name" value="Thiolase-like"/>
    <property type="match status" value="2"/>
</dbReference>
<evidence type="ECO:0000313" key="5">
    <source>
        <dbReference type="EMBL" id="UUP16171.1"/>
    </source>
</evidence>
<gene>
    <name evidence="5" type="ORF">NTH_00614</name>
</gene>
<dbReference type="InterPro" id="IPR013751">
    <property type="entry name" value="ACP_syn_III_N"/>
</dbReference>
<evidence type="ECO:0000259" key="3">
    <source>
        <dbReference type="Pfam" id="PF08541"/>
    </source>
</evidence>
<protein>
    <submittedName>
        <fullName evidence="5">Beta-ketodecanoyl-[acyl-carrier-protein] synthase</fullName>
        <ecNumber evidence="5">2.3.1.207</ecNumber>
    </submittedName>
</protein>
<name>A0ABY5MG48_9HYPH</name>